<dbReference type="InterPro" id="IPR001841">
    <property type="entry name" value="Znf_RING"/>
</dbReference>
<dbReference type="AlphaFoldDB" id="R7S734"/>
<name>R7S734_TRAVS</name>
<feature type="transmembrane region" description="Helical" evidence="8">
    <location>
        <begin position="203"/>
        <end position="224"/>
    </location>
</feature>
<keyword evidence="4" id="KW-0833">Ubl conjugation pathway</keyword>
<evidence type="ECO:0000313" key="10">
    <source>
        <dbReference type="EMBL" id="EIW51818.1"/>
    </source>
</evidence>
<reference evidence="11" key="1">
    <citation type="journal article" date="2012" name="Science">
        <title>The Paleozoic origin of enzymatic lignin decomposition reconstructed from 31 fungal genomes.</title>
        <authorList>
            <person name="Floudas D."/>
            <person name="Binder M."/>
            <person name="Riley R."/>
            <person name="Barry K."/>
            <person name="Blanchette R.A."/>
            <person name="Henrissat B."/>
            <person name="Martinez A.T."/>
            <person name="Otillar R."/>
            <person name="Spatafora J.W."/>
            <person name="Yadav J.S."/>
            <person name="Aerts A."/>
            <person name="Benoit I."/>
            <person name="Boyd A."/>
            <person name="Carlson A."/>
            <person name="Copeland A."/>
            <person name="Coutinho P.M."/>
            <person name="de Vries R.P."/>
            <person name="Ferreira P."/>
            <person name="Findley K."/>
            <person name="Foster B."/>
            <person name="Gaskell J."/>
            <person name="Glotzer D."/>
            <person name="Gorecki P."/>
            <person name="Heitman J."/>
            <person name="Hesse C."/>
            <person name="Hori C."/>
            <person name="Igarashi K."/>
            <person name="Jurgens J.A."/>
            <person name="Kallen N."/>
            <person name="Kersten P."/>
            <person name="Kohler A."/>
            <person name="Kuees U."/>
            <person name="Kumar T.K.A."/>
            <person name="Kuo A."/>
            <person name="LaButti K."/>
            <person name="Larrondo L.F."/>
            <person name="Lindquist E."/>
            <person name="Ling A."/>
            <person name="Lombard V."/>
            <person name="Lucas S."/>
            <person name="Lundell T."/>
            <person name="Martin R."/>
            <person name="McLaughlin D.J."/>
            <person name="Morgenstern I."/>
            <person name="Morin E."/>
            <person name="Murat C."/>
            <person name="Nagy L.G."/>
            <person name="Nolan M."/>
            <person name="Ohm R.A."/>
            <person name="Patyshakuliyeva A."/>
            <person name="Rokas A."/>
            <person name="Ruiz-Duenas F.J."/>
            <person name="Sabat G."/>
            <person name="Salamov A."/>
            <person name="Samejima M."/>
            <person name="Schmutz J."/>
            <person name="Slot J.C."/>
            <person name="St John F."/>
            <person name="Stenlid J."/>
            <person name="Sun H."/>
            <person name="Sun S."/>
            <person name="Syed K."/>
            <person name="Tsang A."/>
            <person name="Wiebenga A."/>
            <person name="Young D."/>
            <person name="Pisabarro A."/>
            <person name="Eastwood D.C."/>
            <person name="Martin F."/>
            <person name="Cullen D."/>
            <person name="Grigoriev I.V."/>
            <person name="Hibbett D.S."/>
        </authorList>
    </citation>
    <scope>NUCLEOTIDE SEQUENCE [LARGE SCALE GENOMIC DNA]</scope>
    <source>
        <strain evidence="11">FP-101664</strain>
    </source>
</reference>
<evidence type="ECO:0000256" key="7">
    <source>
        <dbReference type="SAM" id="MobiDB-lite"/>
    </source>
</evidence>
<feature type="transmembrane region" description="Helical" evidence="8">
    <location>
        <begin position="120"/>
        <end position="143"/>
    </location>
</feature>
<keyword evidence="2" id="KW-0479">Metal-binding</keyword>
<dbReference type="RefSeq" id="XP_008045363.1">
    <property type="nucleotide sequence ID" value="XM_008047172.1"/>
</dbReference>
<evidence type="ECO:0000259" key="9">
    <source>
        <dbReference type="PROSITE" id="PS50089"/>
    </source>
</evidence>
<dbReference type="PROSITE" id="PS50089">
    <property type="entry name" value="ZF_RING_2"/>
    <property type="match status" value="1"/>
</dbReference>
<dbReference type="GO" id="GO:0008270">
    <property type="term" value="F:zinc ion binding"/>
    <property type="evidence" value="ECO:0007669"/>
    <property type="project" value="UniProtKB-KW"/>
</dbReference>
<sequence>MDRNTEAIASTSSPATPPALAVSGGAPPPDQPSPTNANGAPPPRTPRRSLWKRFLEFMGYAGPSDSERRERRRRVSLVIFLLSAGAQIAIVIGLTIISSVNKSLRPDYPGQSEFQACSDLAILNLIWLGRVVFVVYLLFWARWMKRVLSRRRRSDAQPATAPVPALNAQGEVDIEAGALQAEPVQPTLTDYICPMNVIAMHVLLIKLSPALTLVWFVTGVLLAIQRGPHCREASPSVLALTAITLLVIYIRFVIQLILALIRIIVVRRRTGTPAIGKLSQAEVDRIPLVLYIPPPPGDDTTGPAKPLLSPTSYPPALPKQPPAAAKKKKRFIAFKPIHTRAPQPPRSVEDDVERGIVQHSIGAINTLALVNSWDAMWAPAPYPLVRLPENKATCMICLCEFEEPRKLADTDADADAAPDAPGTGSDDGDGEAHEMAYVPPLSPAAGQPPGTIEEVLVEPPREADAQTGDIAHDEEGEDALQPLRLLSCGHAYHKECIDPWLTQKSGRCPYCQTRVEVPPPVRSGRRWWRRRG</sequence>
<dbReference type="InterPro" id="IPR013083">
    <property type="entry name" value="Znf_RING/FYVE/PHD"/>
</dbReference>
<dbReference type="SUPFAM" id="SSF57850">
    <property type="entry name" value="RING/U-box"/>
    <property type="match status" value="1"/>
</dbReference>
<evidence type="ECO:0000256" key="4">
    <source>
        <dbReference type="ARBA" id="ARBA00022786"/>
    </source>
</evidence>
<dbReference type="KEGG" id="tvs:TRAVEDRAFT_67610"/>
<dbReference type="GeneID" id="19418857"/>
<keyword evidence="5" id="KW-0862">Zinc</keyword>
<dbReference type="InterPro" id="IPR053238">
    <property type="entry name" value="RING-H2_zinc_finger"/>
</dbReference>
<dbReference type="SMART" id="SM00184">
    <property type="entry name" value="RING"/>
    <property type="match status" value="1"/>
</dbReference>
<feature type="transmembrane region" description="Helical" evidence="8">
    <location>
        <begin position="77"/>
        <end position="100"/>
    </location>
</feature>
<dbReference type="GO" id="GO:0016567">
    <property type="term" value="P:protein ubiquitination"/>
    <property type="evidence" value="ECO:0007669"/>
    <property type="project" value="UniProtKB-UniPathway"/>
</dbReference>
<dbReference type="Pfam" id="PF12678">
    <property type="entry name" value="zf-rbx1"/>
    <property type="match status" value="1"/>
</dbReference>
<organism evidence="10 11">
    <name type="scientific">Trametes versicolor (strain FP-101664)</name>
    <name type="common">White-rot fungus</name>
    <name type="synonym">Coriolus versicolor</name>
    <dbReference type="NCBI Taxonomy" id="717944"/>
    <lineage>
        <taxon>Eukaryota</taxon>
        <taxon>Fungi</taxon>
        <taxon>Dikarya</taxon>
        <taxon>Basidiomycota</taxon>
        <taxon>Agaricomycotina</taxon>
        <taxon>Agaricomycetes</taxon>
        <taxon>Polyporales</taxon>
        <taxon>Polyporaceae</taxon>
        <taxon>Trametes</taxon>
    </lineage>
</organism>
<dbReference type="Proteomes" id="UP000054317">
    <property type="component" value="Unassembled WGS sequence"/>
</dbReference>
<dbReference type="PANTHER" id="PTHR14155:SF627">
    <property type="entry name" value="OS06G0192800 PROTEIN"/>
    <property type="match status" value="1"/>
</dbReference>
<proteinExistence type="predicted"/>
<dbReference type="UniPathway" id="UPA00143"/>
<feature type="transmembrane region" description="Helical" evidence="8">
    <location>
        <begin position="236"/>
        <end position="261"/>
    </location>
</feature>
<evidence type="ECO:0000256" key="3">
    <source>
        <dbReference type="ARBA" id="ARBA00022771"/>
    </source>
</evidence>
<dbReference type="OrthoDB" id="8062037at2759"/>
<dbReference type="PANTHER" id="PTHR14155">
    <property type="entry name" value="RING FINGER DOMAIN-CONTAINING"/>
    <property type="match status" value="1"/>
</dbReference>
<feature type="region of interest" description="Disordered" evidence="7">
    <location>
        <begin position="1"/>
        <end position="45"/>
    </location>
</feature>
<evidence type="ECO:0000256" key="6">
    <source>
        <dbReference type="PROSITE-ProRule" id="PRU00175"/>
    </source>
</evidence>
<dbReference type="Gene3D" id="3.30.40.10">
    <property type="entry name" value="Zinc/RING finger domain, C3HC4 (zinc finger)"/>
    <property type="match status" value="1"/>
</dbReference>
<gene>
    <name evidence="10" type="ORF">TRAVEDRAFT_67610</name>
</gene>
<evidence type="ECO:0000256" key="1">
    <source>
        <dbReference type="ARBA" id="ARBA00004906"/>
    </source>
</evidence>
<feature type="region of interest" description="Disordered" evidence="7">
    <location>
        <begin position="411"/>
        <end position="451"/>
    </location>
</feature>
<dbReference type="InterPro" id="IPR024766">
    <property type="entry name" value="Znf_RING_H2"/>
</dbReference>
<accession>R7S734</accession>
<protein>
    <recommendedName>
        <fullName evidence="9">RING-type domain-containing protein</fullName>
    </recommendedName>
</protein>
<dbReference type="OMA" id="MICLCEF"/>
<evidence type="ECO:0000256" key="8">
    <source>
        <dbReference type="SAM" id="Phobius"/>
    </source>
</evidence>
<feature type="domain" description="RING-type" evidence="9">
    <location>
        <begin position="485"/>
        <end position="512"/>
    </location>
</feature>
<keyword evidence="8" id="KW-0812">Transmembrane</keyword>
<evidence type="ECO:0000256" key="2">
    <source>
        <dbReference type="ARBA" id="ARBA00022723"/>
    </source>
</evidence>
<keyword evidence="3 6" id="KW-0863">Zinc-finger</keyword>
<keyword evidence="11" id="KW-1185">Reference proteome</keyword>
<evidence type="ECO:0000313" key="11">
    <source>
        <dbReference type="Proteomes" id="UP000054317"/>
    </source>
</evidence>
<comment type="pathway">
    <text evidence="1">Protein modification; protein ubiquitination.</text>
</comment>
<keyword evidence="8" id="KW-0472">Membrane</keyword>
<keyword evidence="8" id="KW-1133">Transmembrane helix</keyword>
<dbReference type="EMBL" id="JH711798">
    <property type="protein sequence ID" value="EIW51818.1"/>
    <property type="molecule type" value="Genomic_DNA"/>
</dbReference>
<evidence type="ECO:0000256" key="5">
    <source>
        <dbReference type="ARBA" id="ARBA00022833"/>
    </source>
</evidence>